<reference evidence="1 3" key="2">
    <citation type="journal article" date="2018" name="Plant J.">
        <title>The Physcomitrella patens chromosome-scale assembly reveals moss genome structure and evolution.</title>
        <authorList>
            <person name="Lang D."/>
            <person name="Ullrich K.K."/>
            <person name="Murat F."/>
            <person name="Fuchs J."/>
            <person name="Jenkins J."/>
            <person name="Haas F.B."/>
            <person name="Piednoel M."/>
            <person name="Gundlach H."/>
            <person name="Van Bel M."/>
            <person name="Meyberg R."/>
            <person name="Vives C."/>
            <person name="Morata J."/>
            <person name="Symeonidi A."/>
            <person name="Hiss M."/>
            <person name="Muchero W."/>
            <person name="Kamisugi Y."/>
            <person name="Saleh O."/>
            <person name="Blanc G."/>
            <person name="Decker E.L."/>
            <person name="van Gessel N."/>
            <person name="Grimwood J."/>
            <person name="Hayes R.D."/>
            <person name="Graham S.W."/>
            <person name="Gunter L.E."/>
            <person name="McDaniel S.F."/>
            <person name="Hoernstein S.N.W."/>
            <person name="Larsson A."/>
            <person name="Li F.W."/>
            <person name="Perroud P.F."/>
            <person name="Phillips J."/>
            <person name="Ranjan P."/>
            <person name="Rokshar D.S."/>
            <person name="Rothfels C.J."/>
            <person name="Schneider L."/>
            <person name="Shu S."/>
            <person name="Stevenson D.W."/>
            <person name="Thummler F."/>
            <person name="Tillich M."/>
            <person name="Villarreal Aguilar J.C."/>
            <person name="Widiez T."/>
            <person name="Wong G.K."/>
            <person name="Wymore A."/>
            <person name="Zhang Y."/>
            <person name="Zimmer A.D."/>
            <person name="Quatrano R.S."/>
            <person name="Mayer K.F.X."/>
            <person name="Goodstein D."/>
            <person name="Casacuberta J.M."/>
            <person name="Vandepoele K."/>
            <person name="Reski R."/>
            <person name="Cuming A.C."/>
            <person name="Tuskan G.A."/>
            <person name="Maumus F."/>
            <person name="Salse J."/>
            <person name="Schmutz J."/>
            <person name="Rensing S.A."/>
        </authorList>
    </citation>
    <scope>NUCLEOTIDE SEQUENCE [LARGE SCALE GENOMIC DNA]</scope>
    <source>
        <strain evidence="2 3">cv. Gransden 2004</strain>
    </source>
</reference>
<proteinExistence type="predicted"/>
<evidence type="ECO:0000313" key="3">
    <source>
        <dbReference type="Proteomes" id="UP000006727"/>
    </source>
</evidence>
<evidence type="ECO:0000313" key="2">
    <source>
        <dbReference type="EnsemblPlants" id="PAC:32977837.CDS.1"/>
    </source>
</evidence>
<sequence>MVNVTDESDYEQVFLKMNILNCVTRKVNENVPIFFEAHRRLFGMSRRSTKAFLLPIHVLISLADNSGPFGWGELLASTSSTTWRSTTRPGSLPIRSDLAVTTFLLTVPSL</sequence>
<protein>
    <submittedName>
        <fullName evidence="1 2">Uncharacterized protein</fullName>
    </submittedName>
</protein>
<dbReference type="Gramene" id="Pp3c6_27560V3.2">
    <property type="protein sequence ID" value="PAC:32977838.CDS.1"/>
    <property type="gene ID" value="Pp3c6_27560"/>
</dbReference>
<reference evidence="2" key="3">
    <citation type="submission" date="2020-12" db="UniProtKB">
        <authorList>
            <consortium name="EnsemblPlants"/>
        </authorList>
    </citation>
    <scope>IDENTIFICATION</scope>
</reference>
<dbReference type="EnsemblPlants" id="Pp3c6_27560V3.1">
    <property type="protein sequence ID" value="PAC:32977837.CDS.1"/>
    <property type="gene ID" value="Pp3c6_27560"/>
</dbReference>
<dbReference type="Proteomes" id="UP000006727">
    <property type="component" value="Chromosome 6"/>
</dbReference>
<dbReference type="InParanoid" id="A0A2K1KHD0"/>
<accession>A0A2K1KHD0</accession>
<keyword evidence="3" id="KW-1185">Reference proteome</keyword>
<dbReference type="EnsemblPlants" id="Pp3c6_27560V3.2">
    <property type="protein sequence ID" value="PAC:32977838.CDS.1"/>
    <property type="gene ID" value="Pp3c6_27560"/>
</dbReference>
<gene>
    <name evidence="1" type="ORF">PHYPA_009565</name>
</gene>
<organism evidence="1">
    <name type="scientific">Physcomitrium patens</name>
    <name type="common">Spreading-leaved earth moss</name>
    <name type="synonym">Physcomitrella patens</name>
    <dbReference type="NCBI Taxonomy" id="3218"/>
    <lineage>
        <taxon>Eukaryota</taxon>
        <taxon>Viridiplantae</taxon>
        <taxon>Streptophyta</taxon>
        <taxon>Embryophyta</taxon>
        <taxon>Bryophyta</taxon>
        <taxon>Bryophytina</taxon>
        <taxon>Bryopsida</taxon>
        <taxon>Funariidae</taxon>
        <taxon>Funariales</taxon>
        <taxon>Funariaceae</taxon>
        <taxon>Physcomitrium</taxon>
    </lineage>
</organism>
<evidence type="ECO:0000313" key="1">
    <source>
        <dbReference type="EMBL" id="PNR53190.1"/>
    </source>
</evidence>
<reference evidence="1 3" key="1">
    <citation type="journal article" date="2008" name="Science">
        <title>The Physcomitrella genome reveals evolutionary insights into the conquest of land by plants.</title>
        <authorList>
            <person name="Rensing S."/>
            <person name="Lang D."/>
            <person name="Zimmer A."/>
            <person name="Terry A."/>
            <person name="Salamov A."/>
            <person name="Shapiro H."/>
            <person name="Nishiyama T."/>
            <person name="Perroud P.-F."/>
            <person name="Lindquist E."/>
            <person name="Kamisugi Y."/>
            <person name="Tanahashi T."/>
            <person name="Sakakibara K."/>
            <person name="Fujita T."/>
            <person name="Oishi K."/>
            <person name="Shin-I T."/>
            <person name="Kuroki Y."/>
            <person name="Toyoda A."/>
            <person name="Suzuki Y."/>
            <person name="Hashimoto A."/>
            <person name="Yamaguchi K."/>
            <person name="Sugano A."/>
            <person name="Kohara Y."/>
            <person name="Fujiyama A."/>
            <person name="Anterola A."/>
            <person name="Aoki S."/>
            <person name="Ashton N."/>
            <person name="Barbazuk W.B."/>
            <person name="Barker E."/>
            <person name="Bennetzen J."/>
            <person name="Bezanilla M."/>
            <person name="Blankenship R."/>
            <person name="Cho S.H."/>
            <person name="Dutcher S."/>
            <person name="Estelle M."/>
            <person name="Fawcett J.A."/>
            <person name="Gundlach H."/>
            <person name="Hanada K."/>
            <person name="Heyl A."/>
            <person name="Hicks K.A."/>
            <person name="Hugh J."/>
            <person name="Lohr M."/>
            <person name="Mayer K."/>
            <person name="Melkozernov A."/>
            <person name="Murata T."/>
            <person name="Nelson D."/>
            <person name="Pils B."/>
            <person name="Prigge M."/>
            <person name="Reiss B."/>
            <person name="Renner T."/>
            <person name="Rombauts S."/>
            <person name="Rushton P."/>
            <person name="Sanderfoot A."/>
            <person name="Schween G."/>
            <person name="Shiu S.-H."/>
            <person name="Stueber K."/>
            <person name="Theodoulou F.L."/>
            <person name="Tu H."/>
            <person name="Van de Peer Y."/>
            <person name="Verrier P.J."/>
            <person name="Waters E."/>
            <person name="Wood A."/>
            <person name="Yang L."/>
            <person name="Cove D."/>
            <person name="Cuming A."/>
            <person name="Hasebe M."/>
            <person name="Lucas S."/>
            <person name="Mishler D.B."/>
            <person name="Reski R."/>
            <person name="Grigoriev I."/>
            <person name="Quatrano R.S."/>
            <person name="Boore J.L."/>
        </authorList>
    </citation>
    <scope>NUCLEOTIDE SEQUENCE [LARGE SCALE GENOMIC DNA]</scope>
    <source>
        <strain evidence="2 3">cv. Gransden 2004</strain>
    </source>
</reference>
<dbReference type="EMBL" id="ABEU02000006">
    <property type="protein sequence ID" value="PNR53190.1"/>
    <property type="molecule type" value="Genomic_DNA"/>
</dbReference>
<name>A0A2K1KHD0_PHYPA</name>
<dbReference type="AlphaFoldDB" id="A0A2K1KHD0"/>
<dbReference type="Gramene" id="Pp3c6_27560V3.1">
    <property type="protein sequence ID" value="PAC:32977837.CDS.1"/>
    <property type="gene ID" value="Pp3c6_27560"/>
</dbReference>